<organism evidence="6 7">
    <name type="scientific">Auraticoccus monumenti</name>
    <dbReference type="NCBI Taxonomy" id="675864"/>
    <lineage>
        <taxon>Bacteria</taxon>
        <taxon>Bacillati</taxon>
        <taxon>Actinomycetota</taxon>
        <taxon>Actinomycetes</taxon>
        <taxon>Propionibacteriales</taxon>
        <taxon>Propionibacteriaceae</taxon>
        <taxon>Auraticoccus</taxon>
    </lineage>
</organism>
<dbReference type="Gene3D" id="1.10.10.60">
    <property type="entry name" value="Homeodomain-like"/>
    <property type="match status" value="2"/>
</dbReference>
<dbReference type="PROSITE" id="PS01124">
    <property type="entry name" value="HTH_ARAC_FAMILY_2"/>
    <property type="match status" value="1"/>
</dbReference>
<keyword evidence="7" id="KW-1185">Reference proteome</keyword>
<dbReference type="STRING" id="675864.SAMN04489747_0078"/>
<keyword evidence="1" id="KW-0805">Transcription regulation</keyword>
<dbReference type="Pfam" id="PF12833">
    <property type="entry name" value="HTH_18"/>
    <property type="match status" value="1"/>
</dbReference>
<sequence>MDAVTGLLSAQRAEGAFVLRSLLVPPWSVRVEDDSPLTLVVLTRGTGWLTPDGRPPQRLEQGDALLVRGGRGYELADEVTTPPQAVIGPGQVCRKPDGSPLSDFRDLGVRSWGNARLDAAPGTVLLTGSYPDTTQVSRHLVAHLPEVVVVRDREAGPTVRSLVDLLAGETAGDQAGQGAVLDRLVDVLTVALLRAWFARDEAQPPPWYAAHDDPVVGPALRLLHHEPERPWTVARLAAEGGVSRATFARRFTELVGEPPMAYLTRWRLDLAADVLRDGDATVAAVARRAGYGSPYSFSTAFTRQHGVPPSVFRRGGSAGGERLHAPQRDQALGEGGHRRVDGDQRVGLQPGDGQVLRLVQGVPAVLPGDPPGGPA</sequence>
<keyword evidence="2 6" id="KW-0238">DNA-binding</keyword>
<dbReference type="InterPro" id="IPR009057">
    <property type="entry name" value="Homeodomain-like_sf"/>
</dbReference>
<dbReference type="Pfam" id="PF12852">
    <property type="entry name" value="Cupin_6"/>
    <property type="match status" value="1"/>
</dbReference>
<dbReference type="AlphaFoldDB" id="A0A1G6RPM8"/>
<dbReference type="SUPFAM" id="SSF46689">
    <property type="entry name" value="Homeodomain-like"/>
    <property type="match status" value="2"/>
</dbReference>
<evidence type="ECO:0000256" key="1">
    <source>
        <dbReference type="ARBA" id="ARBA00023015"/>
    </source>
</evidence>
<dbReference type="OrthoDB" id="3721790at2"/>
<dbReference type="SMART" id="SM00342">
    <property type="entry name" value="HTH_ARAC"/>
    <property type="match status" value="1"/>
</dbReference>
<evidence type="ECO:0000256" key="2">
    <source>
        <dbReference type="ARBA" id="ARBA00023125"/>
    </source>
</evidence>
<feature type="region of interest" description="Disordered" evidence="4">
    <location>
        <begin position="315"/>
        <end position="343"/>
    </location>
</feature>
<protein>
    <submittedName>
        <fullName evidence="6">AraC-type DNA-binding protein</fullName>
    </submittedName>
</protein>
<accession>A0A1G6RPM8</accession>
<evidence type="ECO:0000256" key="4">
    <source>
        <dbReference type="SAM" id="MobiDB-lite"/>
    </source>
</evidence>
<proteinExistence type="predicted"/>
<dbReference type="EMBL" id="LT629688">
    <property type="protein sequence ID" value="SDD06314.1"/>
    <property type="molecule type" value="Genomic_DNA"/>
</dbReference>
<dbReference type="InterPro" id="IPR018062">
    <property type="entry name" value="HTH_AraC-typ_CS"/>
</dbReference>
<dbReference type="PROSITE" id="PS00041">
    <property type="entry name" value="HTH_ARAC_FAMILY_1"/>
    <property type="match status" value="1"/>
</dbReference>
<keyword evidence="3" id="KW-0804">Transcription</keyword>
<dbReference type="PANTHER" id="PTHR46796">
    <property type="entry name" value="HTH-TYPE TRANSCRIPTIONAL ACTIVATOR RHAS-RELATED"/>
    <property type="match status" value="1"/>
</dbReference>
<evidence type="ECO:0000259" key="5">
    <source>
        <dbReference type="PROSITE" id="PS01124"/>
    </source>
</evidence>
<dbReference type="GO" id="GO:0043565">
    <property type="term" value="F:sequence-specific DNA binding"/>
    <property type="evidence" value="ECO:0007669"/>
    <property type="project" value="InterPro"/>
</dbReference>
<gene>
    <name evidence="6" type="ORF">SAMN04489747_0078</name>
</gene>
<evidence type="ECO:0000313" key="6">
    <source>
        <dbReference type="EMBL" id="SDD06314.1"/>
    </source>
</evidence>
<evidence type="ECO:0000313" key="7">
    <source>
        <dbReference type="Proteomes" id="UP000198546"/>
    </source>
</evidence>
<reference evidence="6 7" key="1">
    <citation type="submission" date="2016-10" db="EMBL/GenBank/DDBJ databases">
        <authorList>
            <person name="de Groot N.N."/>
        </authorList>
    </citation>
    <scope>NUCLEOTIDE SEQUENCE [LARGE SCALE GENOMIC DNA]</scope>
    <source>
        <strain evidence="6 7">MON 2.2</strain>
    </source>
</reference>
<evidence type="ECO:0000256" key="3">
    <source>
        <dbReference type="ARBA" id="ARBA00023163"/>
    </source>
</evidence>
<dbReference type="InterPro" id="IPR032783">
    <property type="entry name" value="AraC_lig"/>
</dbReference>
<dbReference type="GO" id="GO:0003700">
    <property type="term" value="F:DNA-binding transcription factor activity"/>
    <property type="evidence" value="ECO:0007669"/>
    <property type="project" value="InterPro"/>
</dbReference>
<feature type="domain" description="HTH araC/xylS-type" evidence="5">
    <location>
        <begin position="217"/>
        <end position="315"/>
    </location>
</feature>
<dbReference type="RefSeq" id="WP_157676892.1">
    <property type="nucleotide sequence ID" value="NZ_LT629688.1"/>
</dbReference>
<dbReference type="PANTHER" id="PTHR46796:SF13">
    <property type="entry name" value="HTH-TYPE TRANSCRIPTIONAL ACTIVATOR RHAS"/>
    <property type="match status" value="1"/>
</dbReference>
<dbReference type="InterPro" id="IPR050204">
    <property type="entry name" value="AraC_XylS_family_regulators"/>
</dbReference>
<dbReference type="Proteomes" id="UP000198546">
    <property type="component" value="Chromosome i"/>
</dbReference>
<dbReference type="InterPro" id="IPR018060">
    <property type="entry name" value="HTH_AraC"/>
</dbReference>
<name>A0A1G6RPM8_9ACTN</name>